<organism evidence="3 4">
    <name type="scientific">Paenibacillus agri</name>
    <dbReference type="NCBI Taxonomy" id="2744309"/>
    <lineage>
        <taxon>Bacteria</taxon>
        <taxon>Bacillati</taxon>
        <taxon>Bacillota</taxon>
        <taxon>Bacilli</taxon>
        <taxon>Bacillales</taxon>
        <taxon>Paenibacillaceae</taxon>
        <taxon>Paenibacillus</taxon>
    </lineage>
</organism>
<evidence type="ECO:0000259" key="2">
    <source>
        <dbReference type="Pfam" id="PF13309"/>
    </source>
</evidence>
<feature type="domain" description="YheO-like" evidence="1">
    <location>
        <begin position="12"/>
        <end position="117"/>
    </location>
</feature>
<dbReference type="Pfam" id="PF13309">
    <property type="entry name" value="HTH_22"/>
    <property type="match status" value="1"/>
</dbReference>
<accession>A0A850EK45</accession>
<dbReference type="RefSeq" id="WP_175371318.1">
    <property type="nucleotide sequence ID" value="NZ_JABWCS010000203.1"/>
</dbReference>
<dbReference type="AlphaFoldDB" id="A0A850EK45"/>
<sequence>MQNNIDVAGLLKSISVMIAALMGPSTEVVVHDMENAEIIHIENGHITERQVGDLEDANTINLLSQSAEQNNTLIGYLSTAKSNKPLKSSTLFIKDLDGKLKYTLCVNQDISAFKSAMDLLTHLTSTFTYEVTDVQPGGETIKQITTKLIMEEIFKAKPFSMDSKEAKLKIIQQLDDKGVFDVKDAVPKVCELLSISQATLYNYQRELRVRKEKESTRK</sequence>
<reference evidence="3" key="1">
    <citation type="submission" date="2020-06" db="EMBL/GenBank/DDBJ databases">
        <title>Paenibacillus sp. nov., isolated from soil.</title>
        <authorList>
            <person name="Seo Y.L."/>
        </authorList>
    </citation>
    <scope>NUCLEOTIDE SEQUENCE [LARGE SCALE GENOMIC DNA]</scope>
    <source>
        <strain evidence="3">JW14</strain>
    </source>
</reference>
<dbReference type="PANTHER" id="PTHR35568">
    <property type="entry name" value="TRANSCRIPTIONAL REGULATOR DAUR"/>
    <property type="match status" value="1"/>
</dbReference>
<name>A0A850EK45_9BACL</name>
<dbReference type="PANTHER" id="PTHR35568:SF1">
    <property type="entry name" value="TRANSCRIPTIONAL REGULATOR DAUR"/>
    <property type="match status" value="1"/>
</dbReference>
<dbReference type="InterPro" id="IPR013559">
    <property type="entry name" value="YheO"/>
</dbReference>
<comment type="caution">
    <text evidence="3">The sequence shown here is derived from an EMBL/GenBank/DDBJ whole genome shotgun (WGS) entry which is preliminary data.</text>
</comment>
<dbReference type="InterPro" id="IPR039446">
    <property type="entry name" value="DauR-like"/>
</dbReference>
<feature type="domain" description="Transcriptional regulator DauR-like HTH" evidence="2">
    <location>
        <begin position="156"/>
        <end position="203"/>
    </location>
</feature>
<evidence type="ECO:0000313" key="3">
    <source>
        <dbReference type="EMBL" id="NUU60746.1"/>
    </source>
</evidence>
<keyword evidence="4" id="KW-1185">Reference proteome</keyword>
<protein>
    <submittedName>
        <fullName evidence="3">PAS domain-containing protein</fullName>
    </submittedName>
</protein>
<dbReference type="Proteomes" id="UP000564806">
    <property type="component" value="Unassembled WGS sequence"/>
</dbReference>
<gene>
    <name evidence="3" type="ORF">HPT30_10355</name>
</gene>
<evidence type="ECO:0000313" key="4">
    <source>
        <dbReference type="Proteomes" id="UP000564806"/>
    </source>
</evidence>
<dbReference type="Pfam" id="PF08348">
    <property type="entry name" value="PAS_6"/>
    <property type="match status" value="1"/>
</dbReference>
<evidence type="ECO:0000259" key="1">
    <source>
        <dbReference type="Pfam" id="PF08348"/>
    </source>
</evidence>
<dbReference type="EMBL" id="JABWCS010000203">
    <property type="protein sequence ID" value="NUU60746.1"/>
    <property type="molecule type" value="Genomic_DNA"/>
</dbReference>
<proteinExistence type="predicted"/>
<dbReference type="InterPro" id="IPR039445">
    <property type="entry name" value="DauR-like_HTH"/>
</dbReference>